<dbReference type="EnsemblPlants" id="AUR62018225-RA">
    <property type="protein sequence ID" value="AUR62018225-RA:cds"/>
    <property type="gene ID" value="AUR62018225"/>
</dbReference>
<dbReference type="Proteomes" id="UP000596660">
    <property type="component" value="Unplaced"/>
</dbReference>
<dbReference type="Gene3D" id="1.25.10.10">
    <property type="entry name" value="Leucine-rich Repeat Variant"/>
    <property type="match status" value="1"/>
</dbReference>
<comment type="subcellular location">
    <subcellularLocation>
        <location evidence="1">Chromosome</location>
    </subcellularLocation>
</comment>
<comment type="similarity">
    <text evidence="2">Belongs to the CND3 (condensin subunit 3) family.</text>
</comment>
<feature type="region of interest" description="Disordered" evidence="8">
    <location>
        <begin position="312"/>
        <end position="335"/>
    </location>
</feature>
<organism evidence="10 11">
    <name type="scientific">Chenopodium quinoa</name>
    <name type="common">Quinoa</name>
    <dbReference type="NCBI Taxonomy" id="63459"/>
    <lineage>
        <taxon>Eukaryota</taxon>
        <taxon>Viridiplantae</taxon>
        <taxon>Streptophyta</taxon>
        <taxon>Embryophyta</taxon>
        <taxon>Tracheophyta</taxon>
        <taxon>Spermatophyta</taxon>
        <taxon>Magnoliopsida</taxon>
        <taxon>eudicotyledons</taxon>
        <taxon>Gunneridae</taxon>
        <taxon>Pentapetalae</taxon>
        <taxon>Caryophyllales</taxon>
        <taxon>Chenopodiaceae</taxon>
        <taxon>Chenopodioideae</taxon>
        <taxon>Atripliceae</taxon>
        <taxon>Chenopodium</taxon>
    </lineage>
</organism>
<accession>A0A803LSN1</accession>
<feature type="compositionally biased region" description="Acidic residues" evidence="8">
    <location>
        <begin position="1008"/>
        <end position="1024"/>
    </location>
</feature>
<dbReference type="InterPro" id="IPR016024">
    <property type="entry name" value="ARM-type_fold"/>
</dbReference>
<dbReference type="OrthoDB" id="27187at2759"/>
<evidence type="ECO:0000256" key="3">
    <source>
        <dbReference type="ARBA" id="ARBA00022454"/>
    </source>
</evidence>
<keyword evidence="7" id="KW-0131">Cell cycle</keyword>
<evidence type="ECO:0000259" key="9">
    <source>
        <dbReference type="Pfam" id="PF12719"/>
    </source>
</evidence>
<evidence type="ECO:0000256" key="6">
    <source>
        <dbReference type="ARBA" id="ARBA00023067"/>
    </source>
</evidence>
<evidence type="ECO:0000256" key="1">
    <source>
        <dbReference type="ARBA" id="ARBA00004286"/>
    </source>
</evidence>
<dbReference type="SMR" id="A0A803LSN1"/>
<evidence type="ECO:0000313" key="11">
    <source>
        <dbReference type="Proteomes" id="UP000596660"/>
    </source>
</evidence>
<dbReference type="GO" id="GO:0007076">
    <property type="term" value="P:mitotic chromosome condensation"/>
    <property type="evidence" value="ECO:0007669"/>
    <property type="project" value="InterPro"/>
</dbReference>
<feature type="region of interest" description="Disordered" evidence="8">
    <location>
        <begin position="934"/>
        <end position="1031"/>
    </location>
</feature>
<evidence type="ECO:0000256" key="7">
    <source>
        <dbReference type="ARBA" id="ARBA00023306"/>
    </source>
</evidence>
<dbReference type="AlphaFoldDB" id="A0A803LSN1"/>
<dbReference type="InterPro" id="IPR011989">
    <property type="entry name" value="ARM-like"/>
</dbReference>
<gene>
    <name evidence="10" type="primary">LOC110735146</name>
</gene>
<reference evidence="10" key="2">
    <citation type="submission" date="2021-03" db="UniProtKB">
        <authorList>
            <consortium name="EnsemblPlants"/>
        </authorList>
    </citation>
    <scope>IDENTIFICATION</scope>
</reference>
<dbReference type="KEGG" id="cqi:110735146"/>
<proteinExistence type="inferred from homology"/>
<dbReference type="RefSeq" id="XP_021770997.1">
    <property type="nucleotide sequence ID" value="XM_021915305.1"/>
</dbReference>
<keyword evidence="5" id="KW-0498">Mitosis</keyword>
<keyword evidence="3" id="KW-0158">Chromosome</keyword>
<dbReference type="PANTHER" id="PTHR14418">
    <property type="entry name" value="CONDENSIN COMPLEX SUBUNIT 3-RELATED"/>
    <property type="match status" value="1"/>
</dbReference>
<keyword evidence="11" id="KW-1185">Reference proteome</keyword>
<dbReference type="GO" id="GO:0000796">
    <property type="term" value="C:condensin complex"/>
    <property type="evidence" value="ECO:0007669"/>
    <property type="project" value="InterPro"/>
</dbReference>
<dbReference type="GO" id="GO:0000793">
    <property type="term" value="C:condensed chromosome"/>
    <property type="evidence" value="ECO:0007669"/>
    <property type="project" value="TreeGrafter"/>
</dbReference>
<dbReference type="SUPFAM" id="SSF48371">
    <property type="entry name" value="ARM repeat"/>
    <property type="match status" value="1"/>
</dbReference>
<evidence type="ECO:0000256" key="5">
    <source>
        <dbReference type="ARBA" id="ARBA00022776"/>
    </source>
</evidence>
<sequence length="1031" mass="114566">MAEIKQDQQLPRKIAGILDESKASYATHNRKLKELSNLRSSLPTNLFFSSYRKALLPVFNFQRRTASAERIIRFISTFACFTDSKNSAIDDQFFEAFMRFLLSAVTSANKTARFRSCQIISEIIMRLPDDAEVSSELWDEVIESMTTRVGDKIPVVRTFAVRALSRFVNDSENSEILNLFIKTLDSEQNADVRKTILLSLPPTNATSSVIISCTLDVSESVRKAAYFVLANKFPLQSLSIKLRALILQRGLSDRAPAVVKECLKLMKDEWLSKNCNNNPIELLKYLDVETYESIGVSVMRALLDAGMGKPDGNQKIQQFKESSCDEARDSDNGSQGHELLEPEVALYWRVVCQHLHKEAQVKGSDAAATMGTEAAVYAAEASDSSELLEKVLPATVSDYVEFVQAHIKAGANYRFASRQLLLLGSLLDFSDATIRRIASTFVQDLLHKPLEYEIDCSENKILIGDGINIGGERDWANAVAGLAKKVHAADGEFEEVILNVVEELARPCRERSADFMEWLHCLAVIGLLLENTKSLHLLQRKAIEPIELLNALLLPGAKHLNLDVQRVSVRCLGLYGLLEKRPSEEVVKQLGFSFVKGPSPISLLAGKGLLDLVMWHGPQDVDRAIGEDLLSQIPDNKLHLAPEICDKVDCNNDGVLFLLYIGLESNFDDQVLDVGDNESVQATLGEGFAKILLLSENYPSIPGSLHSLILAKLIAFYFSEENSEVQRLKQCLSVFFEHYPSLSVNHKKHLSKAFVPVMRAMWPGIDRNHGGSVVMISNLRKRAVQASRFMLQMMQSTLYKKETDNHVDNPEDNPGSVVDTDGFVAGEEGLAIRIAVEVTGFQTKKTAAEKAYVAALCKIIISLHFRVSEQGIIKLMRLLLNRVVGSVSYDKELVKELTSMAKQLKALDGSPDEDLSRDKAEVILGSLDLEYNLDEDHTSEMPATPAQRSTRPTRSRRRVQREESSSSDEELSPTTSIVNSTVRSGARSQRACKTAALTKMTTSRAYDGIEEEEESDLTSDEEANSSDSSPQ</sequence>
<dbReference type="PANTHER" id="PTHR14418:SF5">
    <property type="entry name" value="CONDENSIN COMPLEX SUBUNIT 3"/>
    <property type="match status" value="1"/>
</dbReference>
<dbReference type="InterPro" id="IPR025977">
    <property type="entry name" value="Cnd3_C"/>
</dbReference>
<protein>
    <recommendedName>
        <fullName evidence="9">Nuclear condensin complex subunit 3 C-terminal domain-containing protein</fullName>
    </recommendedName>
</protein>
<evidence type="ECO:0000256" key="4">
    <source>
        <dbReference type="ARBA" id="ARBA00022618"/>
    </source>
</evidence>
<evidence type="ECO:0000256" key="2">
    <source>
        <dbReference type="ARBA" id="ARBA00006533"/>
    </source>
</evidence>
<dbReference type="Gramene" id="AUR62018225-RA">
    <property type="protein sequence ID" value="AUR62018225-RA:cds"/>
    <property type="gene ID" value="AUR62018225"/>
</dbReference>
<reference evidence="10" key="1">
    <citation type="journal article" date="2017" name="Nature">
        <title>The genome of Chenopodium quinoa.</title>
        <authorList>
            <person name="Jarvis D.E."/>
            <person name="Ho Y.S."/>
            <person name="Lightfoot D.J."/>
            <person name="Schmoeckel S.M."/>
            <person name="Li B."/>
            <person name="Borm T.J.A."/>
            <person name="Ohyanagi H."/>
            <person name="Mineta K."/>
            <person name="Michell C.T."/>
            <person name="Saber N."/>
            <person name="Kharbatia N.M."/>
            <person name="Rupper R.R."/>
            <person name="Sharp A.R."/>
            <person name="Dally N."/>
            <person name="Boughton B.A."/>
            <person name="Woo Y.H."/>
            <person name="Gao G."/>
            <person name="Schijlen E.G.W.M."/>
            <person name="Guo X."/>
            <person name="Momin A.A."/>
            <person name="Negrao S."/>
            <person name="Al-Babili S."/>
            <person name="Gehring C."/>
            <person name="Roessner U."/>
            <person name="Jung C."/>
            <person name="Murphy K."/>
            <person name="Arold S.T."/>
            <person name="Gojobori T."/>
            <person name="van der Linden C.G."/>
            <person name="van Loo E.N."/>
            <person name="Jellen E.N."/>
            <person name="Maughan P.J."/>
            <person name="Tester M."/>
        </authorList>
    </citation>
    <scope>NUCLEOTIDE SEQUENCE [LARGE SCALE GENOMIC DNA]</scope>
    <source>
        <strain evidence="10">cv. PI 614886</strain>
    </source>
</reference>
<feature type="compositionally biased region" description="Basic and acidic residues" evidence="8">
    <location>
        <begin position="322"/>
        <end position="331"/>
    </location>
</feature>
<evidence type="ECO:0000256" key="8">
    <source>
        <dbReference type="SAM" id="MobiDB-lite"/>
    </source>
</evidence>
<name>A0A803LSN1_CHEQI</name>
<dbReference type="Pfam" id="PF12719">
    <property type="entry name" value="Cnd3"/>
    <property type="match status" value="1"/>
</dbReference>
<keyword evidence="6" id="KW-0226">DNA condensation</keyword>
<dbReference type="InterPro" id="IPR027165">
    <property type="entry name" value="CND3"/>
</dbReference>
<keyword evidence="4" id="KW-0132">Cell division</keyword>
<feature type="compositionally biased region" description="Polar residues" evidence="8">
    <location>
        <begin position="977"/>
        <end position="987"/>
    </location>
</feature>
<dbReference type="GO" id="GO:0051301">
    <property type="term" value="P:cell division"/>
    <property type="evidence" value="ECO:0007669"/>
    <property type="project" value="UniProtKB-KW"/>
</dbReference>
<dbReference type="OMA" id="FRATQIT"/>
<dbReference type="GeneID" id="110735146"/>
<feature type="domain" description="Nuclear condensin complex subunit 3 C-terminal" evidence="9">
    <location>
        <begin position="520"/>
        <end position="865"/>
    </location>
</feature>
<evidence type="ECO:0000313" key="10">
    <source>
        <dbReference type="EnsemblPlants" id="AUR62018225-RA:cds"/>
    </source>
</evidence>